<name>A0A3B0X6V3_9ZZZZ</name>
<organism evidence="2">
    <name type="scientific">hydrothermal vent metagenome</name>
    <dbReference type="NCBI Taxonomy" id="652676"/>
    <lineage>
        <taxon>unclassified sequences</taxon>
        <taxon>metagenomes</taxon>
        <taxon>ecological metagenomes</taxon>
    </lineage>
</organism>
<dbReference type="Pfam" id="PF04392">
    <property type="entry name" value="ABC_sub_bind"/>
    <property type="match status" value="1"/>
</dbReference>
<protein>
    <recommendedName>
        <fullName evidence="3">ABC transporter substrate-binding protein</fullName>
    </recommendedName>
</protein>
<evidence type="ECO:0008006" key="3">
    <source>
        <dbReference type="Google" id="ProtNLM"/>
    </source>
</evidence>
<dbReference type="AlphaFoldDB" id="A0A3B0X6V3"/>
<keyword evidence="1" id="KW-1133">Transmembrane helix</keyword>
<dbReference type="PANTHER" id="PTHR35271:SF1">
    <property type="entry name" value="ABC TRANSPORTER, SUBSTRATE-BINDING LIPOPROTEIN"/>
    <property type="match status" value="1"/>
</dbReference>
<evidence type="ECO:0000256" key="1">
    <source>
        <dbReference type="SAM" id="Phobius"/>
    </source>
</evidence>
<sequence length="340" mass="38949">MAIIHNYTHICTEGRFIIRCTRFLANFTCRFAVLITIAGLLFLYQSPVSANHQNAKTLEIAILYPTVSKQYSGMFERLIDGITSIPGFHFNTFRINAKTSVKTIKQWSKQHKIAGYIALGQSTYKLLETMKTDLPLVAGGMVATPPGITGISLSGDPEIFFRQLQLLNPGITRIFFVYSKKNNGWLIPRARKISQKYGIEFVPLQVRNVKEATLQYNIVLQSVQPRTDAIWIPLDNVAPIDILLPEILQVSWNKHITVFSNNILHARRGALFALYPDQYKQGRRLVALLHRHLNRKIKRAELYPSVDLKTAVNVRTANHLEMRYSREMTKKFDQIYPAYK</sequence>
<keyword evidence="1" id="KW-0812">Transmembrane</keyword>
<reference evidence="2" key="1">
    <citation type="submission" date="2018-06" db="EMBL/GenBank/DDBJ databases">
        <authorList>
            <person name="Zhirakovskaya E."/>
        </authorList>
    </citation>
    <scope>NUCLEOTIDE SEQUENCE</scope>
</reference>
<gene>
    <name evidence="2" type="ORF">MNBD_GAMMA08-1920</name>
</gene>
<dbReference type="EMBL" id="UOFH01000124">
    <property type="protein sequence ID" value="VAW60113.1"/>
    <property type="molecule type" value="Genomic_DNA"/>
</dbReference>
<dbReference type="InterPro" id="IPR007487">
    <property type="entry name" value="ABC_transpt-TYRBP-like"/>
</dbReference>
<dbReference type="PANTHER" id="PTHR35271">
    <property type="entry name" value="ABC TRANSPORTER, SUBSTRATE-BINDING LIPOPROTEIN-RELATED"/>
    <property type="match status" value="1"/>
</dbReference>
<keyword evidence="1" id="KW-0472">Membrane</keyword>
<proteinExistence type="predicted"/>
<dbReference type="Gene3D" id="3.40.50.2300">
    <property type="match status" value="1"/>
</dbReference>
<accession>A0A3B0X6V3</accession>
<feature type="transmembrane region" description="Helical" evidence="1">
    <location>
        <begin position="23"/>
        <end position="44"/>
    </location>
</feature>
<evidence type="ECO:0000313" key="2">
    <source>
        <dbReference type="EMBL" id="VAW60113.1"/>
    </source>
</evidence>